<dbReference type="Gene3D" id="1.20.1510.10">
    <property type="entry name" value="Cation efflux protein transmembrane domain"/>
    <property type="match status" value="1"/>
</dbReference>
<dbReference type="STRING" id="926561.GCA_000379025_00176"/>
<dbReference type="InterPro" id="IPR036837">
    <property type="entry name" value="Cation_efflux_CTD_sf"/>
</dbReference>
<comment type="similarity">
    <text evidence="2">Belongs to the cation diffusion facilitator (CDF) transporter (TC 2.A.4) family.</text>
</comment>
<protein>
    <submittedName>
        <fullName evidence="10">Cation diffusion facilitator family transporter</fullName>
    </submittedName>
</protein>
<dbReference type="InterPro" id="IPR058533">
    <property type="entry name" value="Cation_efflux_TM"/>
</dbReference>
<keyword evidence="6 7" id="KW-0472">Membrane</keyword>
<dbReference type="SUPFAM" id="SSF161111">
    <property type="entry name" value="Cation efflux protein transmembrane domain-like"/>
    <property type="match status" value="1"/>
</dbReference>
<evidence type="ECO:0000256" key="5">
    <source>
        <dbReference type="ARBA" id="ARBA00022989"/>
    </source>
</evidence>
<proteinExistence type="inferred from homology"/>
<dbReference type="Pfam" id="PF16916">
    <property type="entry name" value="ZT_dimer"/>
    <property type="match status" value="1"/>
</dbReference>
<keyword evidence="3" id="KW-0813">Transport</keyword>
<sequence length="295" mass="32131">MEYGNRYDISKKVSFIGLFLNVILSVIKVIVGFLFKSKALVADGFHSISDVASTAIVLFSIKISQQPPDEEHPYGHGKAESIGTKLLGIILIMTGFALAKSTVNNIISARIDIPGQQVLWVAIISIVVKELLYQYTVRIGKKIESKALIADAHHHRSDAISSIAALIGAAGARMGYPILDPIAGLIVAIFIIKVGFEILLDAIDELMDAVPSQGKMQRIKKQVSDLENVIKVGDIKLRAYGPRLFVDLAVVVPDDLTVVEGHQVSVKVQDEIKKVHPSVKEVLVHIDPESVSEDK</sequence>
<dbReference type="Gene3D" id="3.30.70.1350">
    <property type="entry name" value="Cation efflux protein, cytoplasmic domain"/>
    <property type="match status" value="1"/>
</dbReference>
<comment type="caution">
    <text evidence="10">The sequence shown here is derived from an EMBL/GenBank/DDBJ whole genome shotgun (WGS) entry which is preliminary data.</text>
</comment>
<dbReference type="RefSeq" id="WP_134116641.1">
    <property type="nucleotide sequence ID" value="NZ_SOEG01000012.1"/>
</dbReference>
<dbReference type="SUPFAM" id="SSF160240">
    <property type="entry name" value="Cation efflux protein cytoplasmic domain-like"/>
    <property type="match status" value="1"/>
</dbReference>
<evidence type="ECO:0000256" key="6">
    <source>
        <dbReference type="ARBA" id="ARBA00023136"/>
    </source>
</evidence>
<reference evidence="10 11" key="1">
    <citation type="submission" date="2019-03" db="EMBL/GenBank/DDBJ databases">
        <title>Subsurface microbial communities from deep shales in Ohio and West Virginia, USA.</title>
        <authorList>
            <person name="Wrighton K."/>
        </authorList>
    </citation>
    <scope>NUCLEOTIDE SEQUENCE [LARGE SCALE GENOMIC DNA]</scope>
    <source>
        <strain evidence="10 11">MSL 6dP</strain>
    </source>
</reference>
<keyword evidence="11" id="KW-1185">Reference proteome</keyword>
<feature type="domain" description="Cation efflux protein cytoplasmic" evidence="9">
    <location>
        <begin position="213"/>
        <end position="289"/>
    </location>
</feature>
<evidence type="ECO:0000313" key="10">
    <source>
        <dbReference type="EMBL" id="TDX51558.1"/>
    </source>
</evidence>
<feature type="transmembrane region" description="Helical" evidence="7">
    <location>
        <begin position="12"/>
        <end position="35"/>
    </location>
</feature>
<dbReference type="PANTHER" id="PTHR43840">
    <property type="entry name" value="MITOCHONDRIAL METAL TRANSPORTER 1-RELATED"/>
    <property type="match status" value="1"/>
</dbReference>
<dbReference type="InterPro" id="IPR050291">
    <property type="entry name" value="CDF_Transporter"/>
</dbReference>
<accession>A0A4R8GYU5</accession>
<dbReference type="Proteomes" id="UP000295832">
    <property type="component" value="Unassembled WGS sequence"/>
</dbReference>
<gene>
    <name evidence="10" type="ORF">C7959_11258</name>
</gene>
<dbReference type="EMBL" id="SOEG01000012">
    <property type="protein sequence ID" value="TDX51558.1"/>
    <property type="molecule type" value="Genomic_DNA"/>
</dbReference>
<dbReference type="GO" id="GO:0016020">
    <property type="term" value="C:membrane"/>
    <property type="evidence" value="ECO:0007669"/>
    <property type="project" value="UniProtKB-SubCell"/>
</dbReference>
<dbReference type="InterPro" id="IPR027469">
    <property type="entry name" value="Cation_efflux_TMD_sf"/>
</dbReference>
<evidence type="ECO:0000256" key="3">
    <source>
        <dbReference type="ARBA" id="ARBA00022448"/>
    </source>
</evidence>
<dbReference type="PANTHER" id="PTHR43840:SF15">
    <property type="entry name" value="MITOCHONDRIAL METAL TRANSPORTER 1-RELATED"/>
    <property type="match status" value="1"/>
</dbReference>
<dbReference type="InterPro" id="IPR027470">
    <property type="entry name" value="Cation_efflux_CTD"/>
</dbReference>
<dbReference type="Pfam" id="PF01545">
    <property type="entry name" value="Cation_efflux"/>
    <property type="match status" value="1"/>
</dbReference>
<feature type="domain" description="Cation efflux protein transmembrane" evidence="8">
    <location>
        <begin position="15"/>
        <end position="207"/>
    </location>
</feature>
<dbReference type="NCBIfam" id="TIGR01297">
    <property type="entry name" value="CDF"/>
    <property type="match status" value="1"/>
</dbReference>
<evidence type="ECO:0000259" key="8">
    <source>
        <dbReference type="Pfam" id="PF01545"/>
    </source>
</evidence>
<keyword evidence="5 7" id="KW-1133">Transmembrane helix</keyword>
<dbReference type="FunFam" id="1.20.1510.10:FF:000006">
    <property type="entry name" value="Divalent cation efflux transporter"/>
    <property type="match status" value="1"/>
</dbReference>
<evidence type="ECO:0000256" key="7">
    <source>
        <dbReference type="SAM" id="Phobius"/>
    </source>
</evidence>
<dbReference type="InterPro" id="IPR002524">
    <property type="entry name" value="Cation_efflux"/>
</dbReference>
<evidence type="ECO:0000259" key="9">
    <source>
        <dbReference type="Pfam" id="PF16916"/>
    </source>
</evidence>
<name>A0A4R8GYU5_9FIRM</name>
<evidence type="ECO:0000256" key="4">
    <source>
        <dbReference type="ARBA" id="ARBA00022692"/>
    </source>
</evidence>
<evidence type="ECO:0000313" key="11">
    <source>
        <dbReference type="Proteomes" id="UP000295832"/>
    </source>
</evidence>
<evidence type="ECO:0000256" key="2">
    <source>
        <dbReference type="ARBA" id="ARBA00008114"/>
    </source>
</evidence>
<comment type="subcellular location">
    <subcellularLocation>
        <location evidence="1">Membrane</location>
        <topology evidence="1">Multi-pass membrane protein</topology>
    </subcellularLocation>
</comment>
<evidence type="ECO:0000256" key="1">
    <source>
        <dbReference type="ARBA" id="ARBA00004141"/>
    </source>
</evidence>
<dbReference type="AlphaFoldDB" id="A0A4R8GYU5"/>
<feature type="transmembrane region" description="Helical" evidence="7">
    <location>
        <begin position="182"/>
        <end position="200"/>
    </location>
</feature>
<feature type="transmembrane region" description="Helical" evidence="7">
    <location>
        <begin position="82"/>
        <end position="99"/>
    </location>
</feature>
<dbReference type="GO" id="GO:0008324">
    <property type="term" value="F:monoatomic cation transmembrane transporter activity"/>
    <property type="evidence" value="ECO:0007669"/>
    <property type="project" value="InterPro"/>
</dbReference>
<keyword evidence="4 7" id="KW-0812">Transmembrane</keyword>
<organism evidence="10 11">
    <name type="scientific">Orenia marismortui</name>
    <dbReference type="NCBI Taxonomy" id="46469"/>
    <lineage>
        <taxon>Bacteria</taxon>
        <taxon>Bacillati</taxon>
        <taxon>Bacillota</taxon>
        <taxon>Clostridia</taxon>
        <taxon>Halanaerobiales</taxon>
        <taxon>Halobacteroidaceae</taxon>
        <taxon>Orenia</taxon>
    </lineage>
</organism>